<reference evidence="20 21" key="1">
    <citation type="submission" date="2016-08" db="EMBL/GenBank/DDBJ databases">
        <title>A Parts List for Fungal Cellulosomes Revealed by Comparative Genomics.</title>
        <authorList>
            <consortium name="DOE Joint Genome Institute"/>
            <person name="Haitjema C.H."/>
            <person name="Gilmore S.P."/>
            <person name="Henske J.K."/>
            <person name="Solomon K.V."/>
            <person name="De Groot R."/>
            <person name="Kuo A."/>
            <person name="Mondo S.J."/>
            <person name="Salamov A.A."/>
            <person name="Labutti K."/>
            <person name="Zhao Z."/>
            <person name="Chiniquy J."/>
            <person name="Barry K."/>
            <person name="Brewer H.M."/>
            <person name="Purvine S.O."/>
            <person name="Wright A.T."/>
            <person name="Boxma B."/>
            <person name="Van Alen T."/>
            <person name="Hackstein J.H."/>
            <person name="Baker S.E."/>
            <person name="Grigoriev I.V."/>
            <person name="O'Malley M.A."/>
        </authorList>
    </citation>
    <scope>NUCLEOTIDE SEQUENCE [LARGE SCALE GENOMIC DNA]</scope>
    <source>
        <strain evidence="20 21">G1</strain>
    </source>
</reference>
<dbReference type="FunFam" id="1.10.390.10:FF:000016">
    <property type="entry name" value="Glutamyl aminopeptidase"/>
    <property type="match status" value="1"/>
</dbReference>
<dbReference type="GO" id="GO:0005737">
    <property type="term" value="C:cytoplasm"/>
    <property type="evidence" value="ECO:0007669"/>
    <property type="project" value="TreeGrafter"/>
</dbReference>
<evidence type="ECO:0000256" key="11">
    <source>
        <dbReference type="ARBA" id="ARBA00023136"/>
    </source>
</evidence>
<evidence type="ECO:0000256" key="7">
    <source>
        <dbReference type="ARBA" id="ARBA00022833"/>
    </source>
</evidence>
<dbReference type="EMBL" id="MCOG01000048">
    <property type="protein sequence ID" value="ORY67852.1"/>
    <property type="molecule type" value="Genomic_DNA"/>
</dbReference>
<dbReference type="Pfam" id="PF11838">
    <property type="entry name" value="ERAP1_C"/>
    <property type="match status" value="1"/>
</dbReference>
<dbReference type="Proteomes" id="UP000193920">
    <property type="component" value="Unassembled WGS sequence"/>
</dbReference>
<feature type="active site" description="Proton acceptor" evidence="13">
    <location>
        <position position="466"/>
    </location>
</feature>
<dbReference type="SUPFAM" id="SSF55486">
    <property type="entry name" value="Metalloproteases ('zincins'), catalytic domain"/>
    <property type="match status" value="1"/>
</dbReference>
<dbReference type="CDD" id="cd09601">
    <property type="entry name" value="M1_APN-Q_like"/>
    <property type="match status" value="1"/>
</dbReference>
<evidence type="ECO:0000256" key="6">
    <source>
        <dbReference type="ARBA" id="ARBA00022801"/>
    </source>
</evidence>
<dbReference type="InterPro" id="IPR045357">
    <property type="entry name" value="Aminopeptidase_N-like_N"/>
</dbReference>
<feature type="chain" id="PRO_5011006393" description="Aminopeptidase" evidence="16">
    <location>
        <begin position="25"/>
        <end position="1077"/>
    </location>
</feature>
<dbReference type="InterPro" id="IPR034016">
    <property type="entry name" value="M1_APN-typ"/>
</dbReference>
<evidence type="ECO:0000256" key="3">
    <source>
        <dbReference type="ARBA" id="ARBA00022670"/>
    </source>
</evidence>
<dbReference type="SUPFAM" id="SSF63737">
    <property type="entry name" value="Leukotriene A4 hydrolase N-terminal domain"/>
    <property type="match status" value="1"/>
</dbReference>
<evidence type="ECO:0008006" key="22">
    <source>
        <dbReference type="Google" id="ProtNLM"/>
    </source>
</evidence>
<keyword evidence="12" id="KW-0325">Glycoprotein</keyword>
<evidence type="ECO:0000256" key="14">
    <source>
        <dbReference type="PIRSR" id="PIRSR634016-3"/>
    </source>
</evidence>
<dbReference type="FunFam" id="2.60.40.1730:FF:000012">
    <property type="entry name" value="Aminopeptidase N"/>
    <property type="match status" value="1"/>
</dbReference>
<feature type="binding site" evidence="14">
    <location>
        <position position="465"/>
    </location>
    <ligand>
        <name>Zn(2+)</name>
        <dbReference type="ChEBI" id="CHEBI:29105"/>
        <note>catalytic</note>
    </ligand>
</feature>
<feature type="domain" description="Aminopeptidase N-like N-terminal" evidence="19">
    <location>
        <begin position="174"/>
        <end position="359"/>
    </location>
</feature>
<evidence type="ECO:0000256" key="1">
    <source>
        <dbReference type="ARBA" id="ARBA00004606"/>
    </source>
</evidence>
<proteinExistence type="inferred from homology"/>
<evidence type="ECO:0000256" key="5">
    <source>
        <dbReference type="ARBA" id="ARBA00022723"/>
    </source>
</evidence>
<keyword evidence="9" id="KW-1133">Transmembrane helix</keyword>
<keyword evidence="3" id="KW-0645">Protease</keyword>
<keyword evidence="4" id="KW-0812">Transmembrane</keyword>
<dbReference type="Pfam" id="PF01433">
    <property type="entry name" value="Peptidase_M1"/>
    <property type="match status" value="1"/>
</dbReference>
<dbReference type="InterPro" id="IPR050344">
    <property type="entry name" value="Peptidase_M1_aminopeptidases"/>
</dbReference>
<dbReference type="GO" id="GO:0005615">
    <property type="term" value="C:extracellular space"/>
    <property type="evidence" value="ECO:0007669"/>
    <property type="project" value="TreeGrafter"/>
</dbReference>
<dbReference type="InterPro" id="IPR001930">
    <property type="entry name" value="Peptidase_M1"/>
</dbReference>
<organism evidence="20 21">
    <name type="scientific">Neocallimastix californiae</name>
    <dbReference type="NCBI Taxonomy" id="1754190"/>
    <lineage>
        <taxon>Eukaryota</taxon>
        <taxon>Fungi</taxon>
        <taxon>Fungi incertae sedis</taxon>
        <taxon>Chytridiomycota</taxon>
        <taxon>Chytridiomycota incertae sedis</taxon>
        <taxon>Neocallimastigomycetes</taxon>
        <taxon>Neocallimastigales</taxon>
        <taxon>Neocallimastigaceae</taxon>
        <taxon>Neocallimastix</taxon>
    </lineage>
</organism>
<evidence type="ECO:0000256" key="12">
    <source>
        <dbReference type="ARBA" id="ARBA00023180"/>
    </source>
</evidence>
<dbReference type="InterPro" id="IPR014782">
    <property type="entry name" value="Peptidase_M1_dom"/>
</dbReference>
<comment type="cofactor">
    <cofactor evidence="14">
        <name>Zn(2+)</name>
        <dbReference type="ChEBI" id="CHEBI:29105"/>
    </cofactor>
    <text evidence="14">Binds 1 zinc ion per subunit.</text>
</comment>
<dbReference type="PRINTS" id="PR00756">
    <property type="entry name" value="ALADIPTASE"/>
</dbReference>
<dbReference type="AlphaFoldDB" id="A0A1Y2E8I6"/>
<dbReference type="OrthoDB" id="10031169at2759"/>
<dbReference type="PANTHER" id="PTHR11533">
    <property type="entry name" value="PROTEASE M1 ZINC METALLOPROTEASE"/>
    <property type="match status" value="1"/>
</dbReference>
<evidence type="ECO:0000256" key="4">
    <source>
        <dbReference type="ARBA" id="ARBA00022692"/>
    </source>
</evidence>
<dbReference type="GO" id="GO:0006508">
    <property type="term" value="P:proteolysis"/>
    <property type="evidence" value="ECO:0007669"/>
    <property type="project" value="UniProtKB-KW"/>
</dbReference>
<keyword evidence="8" id="KW-0735">Signal-anchor</keyword>
<keyword evidence="21" id="KW-1185">Reference proteome</keyword>
<evidence type="ECO:0000256" key="16">
    <source>
        <dbReference type="SAM" id="SignalP"/>
    </source>
</evidence>
<keyword evidence="10" id="KW-0482">Metalloprotease</keyword>
<dbReference type="GO" id="GO:0043171">
    <property type="term" value="P:peptide catabolic process"/>
    <property type="evidence" value="ECO:0007669"/>
    <property type="project" value="TreeGrafter"/>
</dbReference>
<evidence type="ECO:0000256" key="15">
    <source>
        <dbReference type="PIRSR" id="PIRSR634016-4"/>
    </source>
</evidence>
<name>A0A1Y2E8I6_9FUNG</name>
<dbReference type="Gene3D" id="1.25.50.20">
    <property type="match status" value="1"/>
</dbReference>
<keyword evidence="16" id="KW-0732">Signal</keyword>
<dbReference type="InterPro" id="IPR024571">
    <property type="entry name" value="ERAP1-like_C_dom"/>
</dbReference>
<feature type="binding site" evidence="14">
    <location>
        <position position="488"/>
    </location>
    <ligand>
        <name>Zn(2+)</name>
        <dbReference type="ChEBI" id="CHEBI:29105"/>
        <note>catalytic</note>
    </ligand>
</feature>
<evidence type="ECO:0000313" key="20">
    <source>
        <dbReference type="EMBL" id="ORY67852.1"/>
    </source>
</evidence>
<feature type="site" description="Transition state stabilizer" evidence="15">
    <location>
        <position position="551"/>
    </location>
</feature>
<keyword evidence="7 14" id="KW-0862">Zinc</keyword>
<evidence type="ECO:0000259" key="19">
    <source>
        <dbReference type="Pfam" id="PF17900"/>
    </source>
</evidence>
<keyword evidence="5 14" id="KW-0479">Metal-binding</keyword>
<dbReference type="PANTHER" id="PTHR11533:SF299">
    <property type="entry name" value="AMINOPEPTIDASE"/>
    <property type="match status" value="1"/>
</dbReference>
<feature type="signal peptide" evidence="16">
    <location>
        <begin position="1"/>
        <end position="24"/>
    </location>
</feature>
<evidence type="ECO:0000313" key="21">
    <source>
        <dbReference type="Proteomes" id="UP000193920"/>
    </source>
</evidence>
<dbReference type="Gene3D" id="2.60.40.1910">
    <property type="match status" value="1"/>
</dbReference>
<keyword evidence="6" id="KW-0378">Hydrolase</keyword>
<comment type="subcellular location">
    <subcellularLocation>
        <location evidence="1">Membrane</location>
        <topology evidence="1">Single-pass type II membrane protein</topology>
    </subcellularLocation>
</comment>
<evidence type="ECO:0000256" key="8">
    <source>
        <dbReference type="ARBA" id="ARBA00022968"/>
    </source>
</evidence>
<feature type="domain" description="Peptidase M1 membrane alanine aminopeptidase" evidence="17">
    <location>
        <begin position="393"/>
        <end position="625"/>
    </location>
</feature>
<feature type="binding site" evidence="14">
    <location>
        <position position="469"/>
    </location>
    <ligand>
        <name>Zn(2+)</name>
        <dbReference type="ChEBI" id="CHEBI:29105"/>
        <note>catalytic</note>
    </ligand>
</feature>
<comment type="caution">
    <text evidence="20">The sequence shown here is derived from an EMBL/GenBank/DDBJ whole genome shotgun (WGS) entry which is preliminary data.</text>
</comment>
<dbReference type="GO" id="GO:0042277">
    <property type="term" value="F:peptide binding"/>
    <property type="evidence" value="ECO:0007669"/>
    <property type="project" value="TreeGrafter"/>
</dbReference>
<dbReference type="GO" id="GO:0070006">
    <property type="term" value="F:metalloaminopeptidase activity"/>
    <property type="evidence" value="ECO:0007669"/>
    <property type="project" value="TreeGrafter"/>
</dbReference>
<dbReference type="GO" id="GO:0008270">
    <property type="term" value="F:zinc ion binding"/>
    <property type="evidence" value="ECO:0007669"/>
    <property type="project" value="InterPro"/>
</dbReference>
<feature type="domain" description="ERAP1-like C-terminal" evidence="18">
    <location>
        <begin position="719"/>
        <end position="1034"/>
    </location>
</feature>
<dbReference type="Gene3D" id="2.60.40.1730">
    <property type="entry name" value="tricorn interacting facor f3 domain"/>
    <property type="match status" value="1"/>
</dbReference>
<evidence type="ECO:0000256" key="10">
    <source>
        <dbReference type="ARBA" id="ARBA00023049"/>
    </source>
</evidence>
<gene>
    <name evidence="20" type="ORF">LY90DRAFT_504534</name>
</gene>
<dbReference type="Gene3D" id="1.10.390.10">
    <property type="entry name" value="Neutral Protease Domain 2"/>
    <property type="match status" value="1"/>
</dbReference>
<dbReference type="GO" id="GO:0016020">
    <property type="term" value="C:membrane"/>
    <property type="evidence" value="ECO:0007669"/>
    <property type="project" value="UniProtKB-SubCell"/>
</dbReference>
<sequence>MKYFKKNILLNIVLLVSPIIKIEGRKFLSNLNNSEFYNSINNLNLKTEENILSTENDNIILEEKSNKKEDSDSNVDYEYIILTDITEDVFEQSENGLFLDDDINLYENKTNIEFSSIKIDDIETDGVETDDIETDDIETDDIETSSIEIDDIETNDNETDDIYSSIRLPETVLPIAYRLDFYTSLENFTFKGKAEIDIEILEETDIVIFHSNQLSLSNINISNDIEKWIPNSINYSKKNQYVILRFNNNLKSKTNYTLNIQYSGELNSEDMTGYFVDEYKNNDGSLSNLAATQFQATYARKAFPCFDEPQLKATFQVNMTVDDGLMALSNMNVINIEELENLKQKKYIFENSVKMSTYLVAFVVSDFKCVSDKYNSIDINVYSRPDQIENTKYALDITIKILKFYENLYRIPYSLPKLDLIAIPKFSFGAMENWGLITFIETSLLYNEKIMSPYDKQHIVVSIAHELAHQWFGNLVTMKWWDDLWLNEGFANYIQYIGLEVAEPNFGSDNQWYIEDVLSVMAEDTSYITHPVYYFVDNPEEIENLFDHITYYKGSAIIRMMESWLNNINFSNDINYLEDSYFYKRINEYLNLYKYNNADNEQLWKSLESYNREGMPINNVAKTMESFINQSGYPIVMMIENQKDYILNLNQEQYSANRLELLENNESMEDTKWVIPYSYNVYSNNTGKPELIESKYIILEDEINISLPSDKEDAYSKIFVKGNVDQKGYYSVQYDDESLRIACEWLKSDLEFMSFIDRAGFLHDMLDQLFNGRIGNPEIILNCLDFLKKEKSINVWSIAISYLYTLIEKLNSANSNEHVNNFVISIIENILKDIDWVEKESQIIEKFTIKDNTIHNRSIIRGTLLNLACSVREENTINQALYYFNKIKNGTLTENFDDEIMFIIYSNGIRYGDEENFNFILEEFKNETSDDRKEMLSEILTYVSNSSLQKKLFKFAISDFNEDLNIENIFESVILIHGSYAQETCFEFIKENWNTYFKENYLLEKLDFSRIIELVTLNIKNEEFLEKINFWLNTINKDLPIDFKISIENDNESDIIDYWTINENLGVFTANWIKENY</sequence>
<dbReference type="InterPro" id="IPR027268">
    <property type="entry name" value="Peptidase_M4/M1_CTD_sf"/>
</dbReference>
<keyword evidence="11" id="KW-0472">Membrane</keyword>
<evidence type="ECO:0000259" key="18">
    <source>
        <dbReference type="Pfam" id="PF11838"/>
    </source>
</evidence>
<evidence type="ECO:0000256" key="13">
    <source>
        <dbReference type="PIRSR" id="PIRSR634016-1"/>
    </source>
</evidence>
<evidence type="ECO:0000256" key="2">
    <source>
        <dbReference type="ARBA" id="ARBA00010136"/>
    </source>
</evidence>
<evidence type="ECO:0000256" key="9">
    <source>
        <dbReference type="ARBA" id="ARBA00022989"/>
    </source>
</evidence>
<protein>
    <recommendedName>
        <fullName evidence="22">Aminopeptidase</fullName>
    </recommendedName>
</protein>
<comment type="similarity">
    <text evidence="2">Belongs to the peptidase M1 family.</text>
</comment>
<dbReference type="InterPro" id="IPR042097">
    <property type="entry name" value="Aminopeptidase_N-like_N_sf"/>
</dbReference>
<dbReference type="Pfam" id="PF17900">
    <property type="entry name" value="Peptidase_M1_N"/>
    <property type="match status" value="1"/>
</dbReference>
<accession>A0A1Y2E8I6</accession>
<dbReference type="STRING" id="1754190.A0A1Y2E8I6"/>
<evidence type="ECO:0000259" key="17">
    <source>
        <dbReference type="Pfam" id="PF01433"/>
    </source>
</evidence>